<proteinExistence type="predicted"/>
<feature type="compositionally biased region" description="Basic residues" evidence="1">
    <location>
        <begin position="274"/>
        <end position="285"/>
    </location>
</feature>
<feature type="compositionally biased region" description="Basic and acidic residues" evidence="1">
    <location>
        <begin position="293"/>
        <end position="302"/>
    </location>
</feature>
<dbReference type="AlphaFoldDB" id="A0A9W4GR54"/>
<feature type="compositionally biased region" description="Basic residues" evidence="1">
    <location>
        <begin position="152"/>
        <end position="169"/>
    </location>
</feature>
<organism evidence="2 3">
    <name type="scientific">Actinacidiphila cocklensis</name>
    <dbReference type="NCBI Taxonomy" id="887465"/>
    <lineage>
        <taxon>Bacteria</taxon>
        <taxon>Bacillati</taxon>
        <taxon>Actinomycetota</taxon>
        <taxon>Actinomycetes</taxon>
        <taxon>Kitasatosporales</taxon>
        <taxon>Streptomycetaceae</taxon>
        <taxon>Actinacidiphila</taxon>
    </lineage>
</organism>
<keyword evidence="3" id="KW-1185">Reference proteome</keyword>
<feature type="region of interest" description="Disordered" evidence="1">
    <location>
        <begin position="440"/>
        <end position="530"/>
    </location>
</feature>
<reference evidence="2" key="1">
    <citation type="submission" date="2021-05" db="EMBL/GenBank/DDBJ databases">
        <authorList>
            <person name="Arsene-Ploetze F."/>
        </authorList>
    </citation>
    <scope>NUCLEOTIDE SEQUENCE</scope>
    <source>
        <strain evidence="2">DSM 42138</strain>
    </source>
</reference>
<protein>
    <submittedName>
        <fullName evidence="2">Uncharacterized protein</fullName>
    </submittedName>
</protein>
<comment type="caution">
    <text evidence="2">The sequence shown here is derived from an EMBL/GenBank/DDBJ whole genome shotgun (WGS) entry which is preliminary data.</text>
</comment>
<gene>
    <name evidence="2" type="ORF">SCOCK_260018</name>
</gene>
<feature type="compositionally biased region" description="Basic residues" evidence="1">
    <location>
        <begin position="70"/>
        <end position="96"/>
    </location>
</feature>
<evidence type="ECO:0000256" key="1">
    <source>
        <dbReference type="SAM" id="MobiDB-lite"/>
    </source>
</evidence>
<evidence type="ECO:0000313" key="2">
    <source>
        <dbReference type="EMBL" id="CAG6394324.1"/>
    </source>
</evidence>
<feature type="compositionally biased region" description="Basic and acidic residues" evidence="1">
    <location>
        <begin position="391"/>
        <end position="402"/>
    </location>
</feature>
<feature type="compositionally biased region" description="Basic residues" evidence="1">
    <location>
        <begin position="403"/>
        <end position="424"/>
    </location>
</feature>
<feature type="compositionally biased region" description="Basic residues" evidence="1">
    <location>
        <begin position="197"/>
        <end position="218"/>
    </location>
</feature>
<feature type="compositionally biased region" description="Basic residues" evidence="1">
    <location>
        <begin position="440"/>
        <end position="461"/>
    </location>
</feature>
<name>A0A9W4GR54_9ACTN</name>
<accession>A0A9W4GR54</accession>
<feature type="region of interest" description="Disordered" evidence="1">
    <location>
        <begin position="382"/>
        <end position="424"/>
    </location>
</feature>
<feature type="compositionally biased region" description="Basic residues" evidence="1">
    <location>
        <begin position="110"/>
        <end position="138"/>
    </location>
</feature>
<sequence length="530" mass="61984">MMNVGALTGHWSSPTVTDAPIFRSASTVHSSEWRFGLSATGRPPPHAKTAHRAEETRRPHRSPRPGGRPAARRRRPRARRGQPRTRLPRPVRRALRRGVELAVGADQRQERHRHQVLHPRLRHRRRRVQRHLQRRHLDHRRELDLGHQQPAGRRRRRHRVLRRRLRNRGGPRLYVGLRAGDAVPAGHRRAQPDPGRLRHRGRRARQHRRQRPPQHRTGRPPAELRRPGQAPGRAVHPAGQPRRPGVQLHQPAEQRQEPQPERQPRQHHDDGLRVRHGHGQRRHQRGPGPARPARPDLEHQDLRPAVGDGGQHPDDRGQRHLQRGLLHLGRHRRGELRQGQRHPGAVLLGARPRQGLRHQRRLGAERLQRYLAVRLAVLRRLQRRHGRRHHPAADRRQRADHLRIRRQVRRHRGRKQRQRHRRPALRLQRHQRAELVRRLRRHPPGPRQVHGRRGGRHRQRHQGADLRLQRHRLPGLAEGHRQHAGEPAVRQVPGRHGTQLGQRHPAADLDLRGRHQPAVDAAVLTGGRQR</sequence>
<feature type="compositionally biased region" description="Basic and acidic residues" evidence="1">
    <location>
        <begin position="252"/>
        <end position="273"/>
    </location>
</feature>
<dbReference type="Proteomes" id="UP001152519">
    <property type="component" value="Unassembled WGS sequence"/>
</dbReference>
<dbReference type="EMBL" id="CAJSLV010000055">
    <property type="protein sequence ID" value="CAG6394324.1"/>
    <property type="molecule type" value="Genomic_DNA"/>
</dbReference>
<evidence type="ECO:0000313" key="3">
    <source>
        <dbReference type="Proteomes" id="UP001152519"/>
    </source>
</evidence>
<feature type="region of interest" description="Disordered" evidence="1">
    <location>
        <begin position="34"/>
        <end position="318"/>
    </location>
</feature>